<reference evidence="3" key="1">
    <citation type="journal article" date="2016" name="Nat. Genet.">
        <title>The genome sequences of Arachis duranensis and Arachis ipaensis, the diploid ancestors of cultivated peanut.</title>
        <authorList>
            <person name="Bertioli D.J."/>
            <person name="Cannon S.B."/>
            <person name="Froenicke L."/>
            <person name="Huang G."/>
            <person name="Farmer A.D."/>
            <person name="Cannon E.K."/>
            <person name="Liu X."/>
            <person name="Gao D."/>
            <person name="Clevenger J."/>
            <person name="Dash S."/>
            <person name="Ren L."/>
            <person name="Moretzsohn M.C."/>
            <person name="Shirasawa K."/>
            <person name="Huang W."/>
            <person name="Vidigal B."/>
            <person name="Abernathy B."/>
            <person name="Chu Y."/>
            <person name="Niederhuth C.E."/>
            <person name="Umale P."/>
            <person name="Araujo A.C."/>
            <person name="Kozik A."/>
            <person name="Kim K.D."/>
            <person name="Burow M.D."/>
            <person name="Varshney R.K."/>
            <person name="Wang X."/>
            <person name="Zhang X."/>
            <person name="Barkley N."/>
            <person name="Guimaraes P.M."/>
            <person name="Isobe S."/>
            <person name="Guo B."/>
            <person name="Liao B."/>
            <person name="Stalker H.T."/>
            <person name="Schmitz R.J."/>
            <person name="Scheffler B.E."/>
            <person name="Leal-Bertioli S.C."/>
            <person name="Xun X."/>
            <person name="Jackson S.A."/>
            <person name="Michelmore R."/>
            <person name="Ozias-Akins P."/>
        </authorList>
    </citation>
    <scope>NUCLEOTIDE SEQUENCE [LARGE SCALE GENOMIC DNA]</scope>
    <source>
        <strain evidence="3">cv. V14167</strain>
    </source>
</reference>
<feature type="region of interest" description="Disordered" evidence="1">
    <location>
        <begin position="213"/>
        <end position="254"/>
    </location>
</feature>
<reference evidence="4" key="2">
    <citation type="submission" date="2025-08" db="UniProtKB">
        <authorList>
            <consortium name="RefSeq"/>
        </authorList>
    </citation>
    <scope>IDENTIFICATION</scope>
    <source>
        <tissue evidence="4">Whole plant</tissue>
    </source>
</reference>
<proteinExistence type="predicted"/>
<dbReference type="Pfam" id="PF03732">
    <property type="entry name" value="Retrotrans_gag"/>
    <property type="match status" value="1"/>
</dbReference>
<evidence type="ECO:0000313" key="4">
    <source>
        <dbReference type="RefSeq" id="XP_015950400.1"/>
    </source>
</evidence>
<dbReference type="AlphaFoldDB" id="A0A6P4CF22"/>
<keyword evidence="3" id="KW-1185">Reference proteome</keyword>
<sequence>MADKESPQLSQDDLLARIAELQAEVRRIAELSTQNNGESSKNSAQGATDPLNIAPPKEKLTLDNPFSEEITNYQMPKNFTLPTALEPYKGAFPTYLDSAALLWFSKLPEGSISSFEDLARSFIDYFAASRIYVHGSDYLGTIKQGQHESLKDYMTRFADATMEIQDLDPAVHLHALKAGLRPSKFRETIAITKPKTLEEFRERAAGQMEIEELREAQKSDKQPSRRDEERTFRSPVNRDSKKPSKPASKYNTYTRFNTRRENIIREILNAKIIKPPARAGNYQDQRFVDKTKHCAFHRKFGHTTDDCIVAKDLLERLARQGLLDKYIETRKGKGGNSDRIEHKQAKADDKKERTTPDSPRGVINHISGGFAGGGETNSARKRSYRAMLAIEGTIQLKKDKGPDVTISFNQTDFKSASPNLDDPVVISIQVGELLVRKTLLDPGSSADVLFYSTFTKMKLSEKLIRPSSGELIGFSGERVPIMGHIWLKTKKLGSATMLV</sequence>
<organism evidence="3 4">
    <name type="scientific">Arachis duranensis</name>
    <name type="common">Wild peanut</name>
    <dbReference type="NCBI Taxonomy" id="130453"/>
    <lineage>
        <taxon>Eukaryota</taxon>
        <taxon>Viridiplantae</taxon>
        <taxon>Streptophyta</taxon>
        <taxon>Embryophyta</taxon>
        <taxon>Tracheophyta</taxon>
        <taxon>Spermatophyta</taxon>
        <taxon>Magnoliopsida</taxon>
        <taxon>eudicotyledons</taxon>
        <taxon>Gunneridae</taxon>
        <taxon>Pentapetalae</taxon>
        <taxon>rosids</taxon>
        <taxon>fabids</taxon>
        <taxon>Fabales</taxon>
        <taxon>Fabaceae</taxon>
        <taxon>Papilionoideae</taxon>
        <taxon>50 kb inversion clade</taxon>
        <taxon>dalbergioids sensu lato</taxon>
        <taxon>Dalbergieae</taxon>
        <taxon>Pterocarpus clade</taxon>
        <taxon>Arachis</taxon>
    </lineage>
</organism>
<dbReference type="RefSeq" id="XP_015950400.1">
    <property type="nucleotide sequence ID" value="XM_016094914.1"/>
</dbReference>
<dbReference type="InterPro" id="IPR005162">
    <property type="entry name" value="Retrotrans_gag_dom"/>
</dbReference>
<dbReference type="PANTHER" id="PTHR33223">
    <property type="entry name" value="CCHC-TYPE DOMAIN-CONTAINING PROTEIN"/>
    <property type="match status" value="1"/>
</dbReference>
<feature type="compositionally biased region" description="Polar residues" evidence="1">
    <location>
        <begin position="31"/>
        <end position="46"/>
    </location>
</feature>
<feature type="compositionally biased region" description="Basic and acidic residues" evidence="1">
    <location>
        <begin position="329"/>
        <end position="355"/>
    </location>
</feature>
<feature type="region of interest" description="Disordered" evidence="1">
    <location>
        <begin position="329"/>
        <end position="377"/>
    </location>
</feature>
<accession>A0A6P4CF22</accession>
<feature type="compositionally biased region" description="Basic and acidic residues" evidence="1">
    <location>
        <begin position="213"/>
        <end position="242"/>
    </location>
</feature>
<evidence type="ECO:0000313" key="3">
    <source>
        <dbReference type="Proteomes" id="UP000515211"/>
    </source>
</evidence>
<evidence type="ECO:0000256" key="1">
    <source>
        <dbReference type="SAM" id="MobiDB-lite"/>
    </source>
</evidence>
<dbReference type="Proteomes" id="UP000515211">
    <property type="component" value="Chromosome 2"/>
</dbReference>
<evidence type="ECO:0000259" key="2">
    <source>
        <dbReference type="Pfam" id="PF03732"/>
    </source>
</evidence>
<name>A0A6P4CF22_ARADU</name>
<protein>
    <submittedName>
        <fullName evidence="4">Uncharacterized protein LOC107475286</fullName>
    </submittedName>
</protein>
<dbReference type="PANTHER" id="PTHR33223:SF10">
    <property type="entry name" value="AMINOTRANSFERASE-LIKE PLANT MOBILE DOMAIN-CONTAINING PROTEIN"/>
    <property type="match status" value="1"/>
</dbReference>
<feature type="region of interest" description="Disordered" evidence="1">
    <location>
        <begin position="30"/>
        <end position="57"/>
    </location>
</feature>
<gene>
    <name evidence="4" type="primary">LOC107475286</name>
</gene>
<dbReference type="GeneID" id="107475286"/>
<dbReference type="KEGG" id="adu:107475286"/>
<feature type="domain" description="Retrotransposon gag" evidence="2">
    <location>
        <begin position="92"/>
        <end position="182"/>
    </location>
</feature>